<feature type="domain" description="Helix-turn-helix" evidence="2">
    <location>
        <begin position="314"/>
        <end position="361"/>
    </location>
</feature>
<dbReference type="InterPro" id="IPR036013">
    <property type="entry name" value="Band_7/SPFH_dom_sf"/>
</dbReference>
<dbReference type="SUPFAM" id="SSF117892">
    <property type="entry name" value="Band 7/SPFH domain"/>
    <property type="match status" value="1"/>
</dbReference>
<accession>A0A6B1DCP1</accession>
<dbReference type="Pfam" id="PF12728">
    <property type="entry name" value="HTH_17"/>
    <property type="match status" value="1"/>
</dbReference>
<dbReference type="Pfam" id="PF13421">
    <property type="entry name" value="Band_7_1"/>
    <property type="match status" value="1"/>
</dbReference>
<proteinExistence type="predicted"/>
<feature type="compositionally biased region" description="Pro residues" evidence="1">
    <location>
        <begin position="300"/>
        <end position="311"/>
    </location>
</feature>
<dbReference type="NCBIfam" id="TIGR01764">
    <property type="entry name" value="excise"/>
    <property type="match status" value="1"/>
</dbReference>
<dbReference type="EMBL" id="VXMH01000115">
    <property type="protein sequence ID" value="MYC97369.1"/>
    <property type="molecule type" value="Genomic_DNA"/>
</dbReference>
<dbReference type="GO" id="GO:0003677">
    <property type="term" value="F:DNA binding"/>
    <property type="evidence" value="ECO:0007669"/>
    <property type="project" value="InterPro"/>
</dbReference>
<dbReference type="CDD" id="cd03408">
    <property type="entry name" value="SPFH_like_u1"/>
    <property type="match status" value="1"/>
</dbReference>
<gene>
    <name evidence="4" type="ORF">F4X14_20640</name>
</gene>
<evidence type="ECO:0000259" key="3">
    <source>
        <dbReference type="Pfam" id="PF13421"/>
    </source>
</evidence>
<feature type="domain" description="SPFH" evidence="3">
    <location>
        <begin position="29"/>
        <end position="229"/>
    </location>
</feature>
<name>A0A6B1DCP1_9CHLR</name>
<organism evidence="4">
    <name type="scientific">Caldilineaceae bacterium SB0661_bin_32</name>
    <dbReference type="NCBI Taxonomy" id="2605255"/>
    <lineage>
        <taxon>Bacteria</taxon>
        <taxon>Bacillati</taxon>
        <taxon>Chloroflexota</taxon>
        <taxon>Caldilineae</taxon>
        <taxon>Caldilineales</taxon>
        <taxon>Caldilineaceae</taxon>
    </lineage>
</organism>
<evidence type="ECO:0000256" key="1">
    <source>
        <dbReference type="SAM" id="MobiDB-lite"/>
    </source>
</evidence>
<evidence type="ECO:0000313" key="4">
    <source>
        <dbReference type="EMBL" id="MYC97369.1"/>
    </source>
</evidence>
<reference evidence="4" key="1">
    <citation type="submission" date="2019-09" db="EMBL/GenBank/DDBJ databases">
        <title>Characterisation of the sponge microbiome using genome-centric metagenomics.</title>
        <authorList>
            <person name="Engelberts J.P."/>
            <person name="Robbins S.J."/>
            <person name="De Goeij J.M."/>
            <person name="Aranda M."/>
            <person name="Bell S.C."/>
            <person name="Webster N.S."/>
        </authorList>
    </citation>
    <scope>NUCLEOTIDE SEQUENCE</scope>
    <source>
        <strain evidence="4">SB0661_bin_32</strain>
    </source>
</reference>
<feature type="region of interest" description="Disordered" evidence="1">
    <location>
        <begin position="286"/>
        <end position="312"/>
    </location>
</feature>
<feature type="compositionally biased region" description="Low complexity" evidence="1">
    <location>
        <begin position="286"/>
        <end position="299"/>
    </location>
</feature>
<sequence length="362" mass="38572">MARIIDVIEAPDQGAQELVVRVPEVGSGDFRFGSQVIVRESQRAVFYRDGKSLDLFEPGRHTITTANLPVLSGLLRMGTGGQDIFTAEVFFANMREFTDMKWGTPEPITLRDTDLGLVRLRGFGQYTMQIADPKRFVDQFVGTQGMYRTGQINDFLRSAIISRMTDMWGENMTSILDLPRLFDELSAAMRATLQDDFTAMGLALKQFRIVSISPTEETAKAIDERASMGAIGDMAAYMQFKTARALGDAAQQPGGAGGTGEGLGLGAGIGLGAGMAGMITNAMNASQGAAQPDGGAPNAPAAPQPPAPPAAPAVMTLDQAAAYLQVTPADIQALIDEGSLQAKRIGSQYRIARKAIDDFLAG</sequence>
<dbReference type="InterPro" id="IPR010093">
    <property type="entry name" value="SinI_DNA-bd"/>
</dbReference>
<dbReference type="AlphaFoldDB" id="A0A6B1DCP1"/>
<dbReference type="InterPro" id="IPR033880">
    <property type="entry name" value="SPFH_YdjI"/>
</dbReference>
<dbReference type="PANTHER" id="PTHR37826">
    <property type="entry name" value="FLOTILLIN BAND_7_5 DOMAIN PROTEIN"/>
    <property type="match status" value="1"/>
</dbReference>
<dbReference type="InterPro" id="IPR041657">
    <property type="entry name" value="HTH_17"/>
</dbReference>
<protein>
    <submittedName>
        <fullName evidence="4">Helix-turn-helix domain-containing protein</fullName>
    </submittedName>
</protein>
<dbReference type="PANTHER" id="PTHR37826:SF2">
    <property type="entry name" value="ZINC-RIBBON DOMAIN-CONTAINING PROTEIN"/>
    <property type="match status" value="1"/>
</dbReference>
<dbReference type="Gene3D" id="3.30.479.30">
    <property type="entry name" value="Band 7 domain"/>
    <property type="match status" value="1"/>
</dbReference>
<comment type="caution">
    <text evidence="4">The sequence shown here is derived from an EMBL/GenBank/DDBJ whole genome shotgun (WGS) entry which is preliminary data.</text>
</comment>
<evidence type="ECO:0000259" key="2">
    <source>
        <dbReference type="Pfam" id="PF12728"/>
    </source>
</evidence>